<evidence type="ECO:0000313" key="2">
    <source>
        <dbReference type="Proteomes" id="UP000823485"/>
    </source>
</evidence>
<sequence length="86" mass="10264">MFTGHLFNFFTVYKYTPYKYTERKIHYRLNKFSRESVYIGIIRRKFLKNNIKRQAPVKKLYRAEKKQRGVVGVGKTDNAGGIQKTK</sequence>
<reference evidence="1 2" key="1">
    <citation type="submission" date="2021-01" db="EMBL/GenBank/DDBJ databases">
        <title>Genomic Encyclopedia of Type Strains, Phase IV (KMG-IV): sequencing the most valuable type-strain genomes for metagenomic binning, comparative biology and taxonomic classification.</title>
        <authorList>
            <person name="Goeker M."/>
        </authorList>
    </citation>
    <scope>NUCLEOTIDE SEQUENCE [LARGE SCALE GENOMIC DNA]</scope>
    <source>
        <strain evidence="1 2">DSM 105453</strain>
    </source>
</reference>
<dbReference type="Proteomes" id="UP000823485">
    <property type="component" value="Unassembled WGS sequence"/>
</dbReference>
<evidence type="ECO:0000313" key="1">
    <source>
        <dbReference type="EMBL" id="MBM7717680.1"/>
    </source>
</evidence>
<protein>
    <submittedName>
        <fullName evidence="1">Uncharacterized protein</fullName>
    </submittedName>
</protein>
<comment type="caution">
    <text evidence="1">The sequence shown here is derived from an EMBL/GenBank/DDBJ whole genome shotgun (WGS) entry which is preliminary data.</text>
</comment>
<proteinExistence type="predicted"/>
<organism evidence="1 2">
    <name type="scientific">Siminovitchia thermophila</name>
    <dbReference type="NCBI Taxonomy" id="1245522"/>
    <lineage>
        <taxon>Bacteria</taxon>
        <taxon>Bacillati</taxon>
        <taxon>Bacillota</taxon>
        <taxon>Bacilli</taxon>
        <taxon>Bacillales</taxon>
        <taxon>Bacillaceae</taxon>
        <taxon>Siminovitchia</taxon>
    </lineage>
</organism>
<dbReference type="EMBL" id="JAFBFH010000068">
    <property type="protein sequence ID" value="MBM7717680.1"/>
    <property type="molecule type" value="Genomic_DNA"/>
</dbReference>
<name>A0ABS2RE55_9BACI</name>
<keyword evidence="2" id="KW-1185">Reference proteome</keyword>
<gene>
    <name evidence="1" type="ORF">JOC94_004711</name>
</gene>
<accession>A0ABS2RE55</accession>